<dbReference type="RefSeq" id="WP_308453013.1">
    <property type="nucleotide sequence ID" value="NZ_JAJEQR010000010.1"/>
</dbReference>
<dbReference type="SUPFAM" id="SSF52540">
    <property type="entry name" value="P-loop containing nucleoside triphosphate hydrolases"/>
    <property type="match status" value="1"/>
</dbReference>
<feature type="transmembrane region" description="Helical" evidence="9">
    <location>
        <begin position="162"/>
        <end position="180"/>
    </location>
</feature>
<dbReference type="PANTHER" id="PTHR43394:SF1">
    <property type="entry name" value="ATP-BINDING CASSETTE SUB-FAMILY B MEMBER 10, MITOCHONDRIAL"/>
    <property type="match status" value="1"/>
</dbReference>
<proteinExistence type="predicted"/>
<evidence type="ECO:0000313" key="13">
    <source>
        <dbReference type="Proteomes" id="UP001198182"/>
    </source>
</evidence>
<dbReference type="GO" id="GO:0005524">
    <property type="term" value="F:ATP binding"/>
    <property type="evidence" value="ECO:0007669"/>
    <property type="project" value="UniProtKB-KW"/>
</dbReference>
<dbReference type="SUPFAM" id="SSF90123">
    <property type="entry name" value="ABC transporter transmembrane region"/>
    <property type="match status" value="1"/>
</dbReference>
<keyword evidence="13" id="KW-1185">Reference proteome</keyword>
<comment type="caution">
    <text evidence="12">The sequence shown here is derived from an EMBL/GenBank/DDBJ whole genome shotgun (WGS) entry which is preliminary data.</text>
</comment>
<keyword evidence="6 12" id="KW-0067">ATP-binding</keyword>
<dbReference type="AlphaFoldDB" id="A0AAE3E9A5"/>
<dbReference type="CDD" id="cd18542">
    <property type="entry name" value="ABC_6TM_YknU_like"/>
    <property type="match status" value="1"/>
</dbReference>
<dbReference type="SMART" id="SM00382">
    <property type="entry name" value="AAA"/>
    <property type="match status" value="1"/>
</dbReference>
<evidence type="ECO:0000259" key="10">
    <source>
        <dbReference type="PROSITE" id="PS50893"/>
    </source>
</evidence>
<keyword evidence="7 9" id="KW-1133">Transmembrane helix</keyword>
<evidence type="ECO:0000256" key="1">
    <source>
        <dbReference type="ARBA" id="ARBA00004651"/>
    </source>
</evidence>
<evidence type="ECO:0000256" key="3">
    <source>
        <dbReference type="ARBA" id="ARBA00022475"/>
    </source>
</evidence>
<dbReference type="InterPro" id="IPR011527">
    <property type="entry name" value="ABC1_TM_dom"/>
</dbReference>
<feature type="transmembrane region" description="Helical" evidence="9">
    <location>
        <begin position="83"/>
        <end position="103"/>
    </location>
</feature>
<dbReference type="Proteomes" id="UP001198182">
    <property type="component" value="Unassembled WGS sequence"/>
</dbReference>
<sequence>MGSEQNMEYTKSGMLMRFLKGSKRFFAGSILASILVAAMDMIAPQIIRIVVDGCLGEDLSQLPSLAQRTLAAVGGADYLREHLYLAAVGILLAAGISAVFQYLNTYLNTKGAESMVKTARDWLFHHIEHLPYEWHMQNQTGDIIQRCTSDVNMVRDFVAEQLIQVVRIAILIGFSIVFMVSMSVRLSVIVFLSVPLIIAYSWFFYYKIGHLFQQCDENEGVLSTITQENLTGVRVVRAFGREQYEKERFRKQNEVYTNAWMKLCGLLSGYWATGDLIMGVQLLLIVVLGSVYCVRGTLTAGELIAFISYNRRLIWPVRRLGRMISEMSKAGVSMDRLRYILNSPLESRTENGVCPPLNGDIVFDHVTFGYEKEKPVLKDLDFTIRGGSIVGIMGPTGSGKSTVQYLLNRLYEPDQGSISIGGVPIREMSLPWLRSQIGFVMQEPYLFSRTIRENITMAGEVSEERLHRAVRVASLEETLDRFSEGYDTMVGERGVTLSGGQKQRTAIARMLVQETPVMIFDDSLSAVDAETDEKIRRALKEYAGQATMILISHRISTLMDADRIIVLEDGRITAEGTHEELLKKSELYRSIYEIQSPEANL</sequence>
<dbReference type="GO" id="GO:0015421">
    <property type="term" value="F:ABC-type oligopeptide transporter activity"/>
    <property type="evidence" value="ECO:0007669"/>
    <property type="project" value="TreeGrafter"/>
</dbReference>
<dbReference type="PROSITE" id="PS50929">
    <property type="entry name" value="ABC_TM1F"/>
    <property type="match status" value="1"/>
</dbReference>
<evidence type="ECO:0000259" key="11">
    <source>
        <dbReference type="PROSITE" id="PS50929"/>
    </source>
</evidence>
<dbReference type="EMBL" id="JAJEQR010000010">
    <property type="protein sequence ID" value="MCC2230307.1"/>
    <property type="molecule type" value="Genomic_DNA"/>
</dbReference>
<evidence type="ECO:0000256" key="6">
    <source>
        <dbReference type="ARBA" id="ARBA00022840"/>
    </source>
</evidence>
<reference evidence="12" key="1">
    <citation type="submission" date="2021-10" db="EMBL/GenBank/DDBJ databases">
        <title>Anaerobic single-cell dispensing facilitates the cultivation of human gut bacteria.</title>
        <authorList>
            <person name="Afrizal A."/>
        </authorList>
    </citation>
    <scope>NUCLEOTIDE SEQUENCE</scope>
    <source>
        <strain evidence="12">CLA-AA-H215</strain>
    </source>
</reference>
<dbReference type="GO" id="GO:0005886">
    <property type="term" value="C:plasma membrane"/>
    <property type="evidence" value="ECO:0007669"/>
    <property type="project" value="UniProtKB-SubCell"/>
</dbReference>
<keyword evidence="2" id="KW-0813">Transport</keyword>
<dbReference type="InterPro" id="IPR027417">
    <property type="entry name" value="P-loop_NTPase"/>
</dbReference>
<dbReference type="Pfam" id="PF00664">
    <property type="entry name" value="ABC_membrane"/>
    <property type="match status" value="1"/>
</dbReference>
<protein>
    <submittedName>
        <fullName evidence="12">ABC transporter ATP-binding protein/permease</fullName>
    </submittedName>
</protein>
<dbReference type="InterPro" id="IPR039421">
    <property type="entry name" value="Type_1_exporter"/>
</dbReference>
<gene>
    <name evidence="12" type="ORF">LKD81_04740</name>
</gene>
<evidence type="ECO:0000313" key="12">
    <source>
        <dbReference type="EMBL" id="MCC2230307.1"/>
    </source>
</evidence>
<evidence type="ECO:0000256" key="8">
    <source>
        <dbReference type="ARBA" id="ARBA00023136"/>
    </source>
</evidence>
<organism evidence="12 13">
    <name type="scientific">Hominifimenecus microfluidus</name>
    <dbReference type="NCBI Taxonomy" id="2885348"/>
    <lineage>
        <taxon>Bacteria</taxon>
        <taxon>Bacillati</taxon>
        <taxon>Bacillota</taxon>
        <taxon>Clostridia</taxon>
        <taxon>Lachnospirales</taxon>
        <taxon>Lachnospiraceae</taxon>
        <taxon>Hominifimenecus</taxon>
    </lineage>
</organism>
<dbReference type="PROSITE" id="PS50893">
    <property type="entry name" value="ABC_TRANSPORTER_2"/>
    <property type="match status" value="1"/>
</dbReference>
<evidence type="ECO:0000256" key="5">
    <source>
        <dbReference type="ARBA" id="ARBA00022741"/>
    </source>
</evidence>
<feature type="transmembrane region" description="Helical" evidence="9">
    <location>
        <begin position="186"/>
        <end position="205"/>
    </location>
</feature>
<dbReference type="Gene3D" id="1.20.1560.10">
    <property type="entry name" value="ABC transporter type 1, transmembrane domain"/>
    <property type="match status" value="1"/>
</dbReference>
<keyword evidence="4 9" id="KW-0812">Transmembrane</keyword>
<name>A0AAE3E9A5_9FIRM</name>
<dbReference type="PANTHER" id="PTHR43394">
    <property type="entry name" value="ATP-DEPENDENT PERMEASE MDL1, MITOCHONDRIAL"/>
    <property type="match status" value="1"/>
</dbReference>
<dbReference type="GO" id="GO:0016887">
    <property type="term" value="F:ATP hydrolysis activity"/>
    <property type="evidence" value="ECO:0007669"/>
    <property type="project" value="InterPro"/>
</dbReference>
<evidence type="ECO:0000256" key="2">
    <source>
        <dbReference type="ARBA" id="ARBA00022448"/>
    </source>
</evidence>
<evidence type="ECO:0000256" key="9">
    <source>
        <dbReference type="SAM" id="Phobius"/>
    </source>
</evidence>
<dbReference type="FunFam" id="3.40.50.300:FF:000221">
    <property type="entry name" value="Multidrug ABC transporter ATP-binding protein"/>
    <property type="match status" value="1"/>
</dbReference>
<evidence type="ECO:0000256" key="4">
    <source>
        <dbReference type="ARBA" id="ARBA00022692"/>
    </source>
</evidence>
<dbReference type="Gene3D" id="3.40.50.300">
    <property type="entry name" value="P-loop containing nucleotide triphosphate hydrolases"/>
    <property type="match status" value="1"/>
</dbReference>
<dbReference type="InterPro" id="IPR003439">
    <property type="entry name" value="ABC_transporter-like_ATP-bd"/>
</dbReference>
<accession>A0AAE3E9A5</accession>
<feature type="domain" description="ABC transmembrane type-1" evidence="11">
    <location>
        <begin position="27"/>
        <end position="329"/>
    </location>
</feature>
<feature type="domain" description="ABC transporter" evidence="10">
    <location>
        <begin position="361"/>
        <end position="594"/>
    </location>
</feature>
<dbReference type="Pfam" id="PF00005">
    <property type="entry name" value="ABC_tran"/>
    <property type="match status" value="1"/>
</dbReference>
<dbReference type="InterPro" id="IPR036640">
    <property type="entry name" value="ABC1_TM_sf"/>
</dbReference>
<dbReference type="InterPro" id="IPR003593">
    <property type="entry name" value="AAA+_ATPase"/>
</dbReference>
<comment type="subcellular location">
    <subcellularLocation>
        <location evidence="1">Cell membrane</location>
        <topology evidence="1">Multi-pass membrane protein</topology>
    </subcellularLocation>
</comment>
<evidence type="ECO:0000256" key="7">
    <source>
        <dbReference type="ARBA" id="ARBA00022989"/>
    </source>
</evidence>
<keyword evidence="5" id="KW-0547">Nucleotide-binding</keyword>
<keyword evidence="3" id="KW-1003">Cell membrane</keyword>
<keyword evidence="8 9" id="KW-0472">Membrane</keyword>